<dbReference type="SUPFAM" id="SSF48008">
    <property type="entry name" value="GntR ligand-binding domain-like"/>
    <property type="match status" value="1"/>
</dbReference>
<gene>
    <name evidence="6" type="primary">lutR_1</name>
    <name evidence="6" type="ORF">NCTC13832_01827</name>
    <name evidence="5" type="ORF">TP70_11030</name>
</gene>
<dbReference type="Pfam" id="PF07729">
    <property type="entry name" value="FCD"/>
    <property type="match status" value="1"/>
</dbReference>
<dbReference type="EMBL" id="JXWY01000154">
    <property type="protein sequence ID" value="KIX89838.1"/>
    <property type="molecule type" value="Genomic_DNA"/>
</dbReference>
<dbReference type="STRING" id="569857.TP70_11030"/>
<dbReference type="PANTHER" id="PTHR43537">
    <property type="entry name" value="TRANSCRIPTIONAL REGULATOR, GNTR FAMILY"/>
    <property type="match status" value="1"/>
</dbReference>
<protein>
    <submittedName>
        <fullName evidence="5 6">Transcriptional regulator</fullName>
    </submittedName>
</protein>
<dbReference type="CDD" id="cd07377">
    <property type="entry name" value="WHTH_GntR"/>
    <property type="match status" value="1"/>
</dbReference>
<sequence length="232" mass="26714">MKISRPKIYEQIANRLIEQIENGVLKEGERLPSIQKLAKDYGVSNASVREALNALRIIGLVEIKHGYGTFVKQKTPQLFDFISQALTPKRVKEILELREVVELSTAQFTAERRTDAMLTEMELALEDMAQAMRMDKSGEEADLRFHLAIAKASDNELLYELLHNISDLIQQTMKGTRHIYLYNRQKTMERLLEEHVAILTAIQQQNGAMAKHQMARHLAEVRQTLVEHYIMD</sequence>
<dbReference type="InterPro" id="IPR000524">
    <property type="entry name" value="Tscrpt_reg_HTH_GntR"/>
</dbReference>
<evidence type="ECO:0000313" key="5">
    <source>
        <dbReference type="EMBL" id="KIX89838.1"/>
    </source>
</evidence>
<keyword evidence="1" id="KW-0805">Transcription regulation</keyword>
<dbReference type="AlphaFoldDB" id="A0A0D6XPR3"/>
<dbReference type="InterPro" id="IPR008920">
    <property type="entry name" value="TF_FadR/GntR_C"/>
</dbReference>
<evidence type="ECO:0000259" key="4">
    <source>
        <dbReference type="PROSITE" id="PS50949"/>
    </source>
</evidence>
<reference evidence="5 7" key="1">
    <citation type="submission" date="2015-01" db="EMBL/GenBank/DDBJ databases">
        <authorList>
            <person name="Guo J."/>
        </authorList>
    </citation>
    <scope>NUCLEOTIDE SEQUENCE [LARGE SCALE GENOMIC DNA]</scope>
    <source>
        <strain evidence="5 7">DSM 22147</strain>
    </source>
</reference>
<dbReference type="Proteomes" id="UP000032366">
    <property type="component" value="Unassembled WGS sequence"/>
</dbReference>
<reference evidence="6 8" key="2">
    <citation type="submission" date="2018-06" db="EMBL/GenBank/DDBJ databases">
        <authorList>
            <consortium name="Pathogen Informatics"/>
            <person name="Doyle S."/>
        </authorList>
    </citation>
    <scope>NUCLEOTIDE SEQUENCE [LARGE SCALE GENOMIC DNA]</scope>
    <source>
        <strain evidence="6 8">NCTC13832</strain>
    </source>
</reference>
<evidence type="ECO:0000256" key="3">
    <source>
        <dbReference type="ARBA" id="ARBA00023163"/>
    </source>
</evidence>
<dbReference type="InterPro" id="IPR011711">
    <property type="entry name" value="GntR_C"/>
</dbReference>
<organism evidence="6 8">
    <name type="scientific">Staphylococcus microti</name>
    <dbReference type="NCBI Taxonomy" id="569857"/>
    <lineage>
        <taxon>Bacteria</taxon>
        <taxon>Bacillati</taxon>
        <taxon>Bacillota</taxon>
        <taxon>Bacilli</taxon>
        <taxon>Bacillales</taxon>
        <taxon>Staphylococcaceae</taxon>
        <taxon>Staphylococcus</taxon>
    </lineage>
</organism>
<dbReference type="InterPro" id="IPR036388">
    <property type="entry name" value="WH-like_DNA-bd_sf"/>
</dbReference>
<dbReference type="OrthoDB" id="9782299at2"/>
<dbReference type="RefSeq" id="WP_044361636.1">
    <property type="nucleotide sequence ID" value="NZ_JXWY01000154.1"/>
</dbReference>
<proteinExistence type="predicted"/>
<keyword evidence="3" id="KW-0804">Transcription</keyword>
<dbReference type="Gene3D" id="1.20.120.530">
    <property type="entry name" value="GntR ligand-binding domain-like"/>
    <property type="match status" value="1"/>
</dbReference>
<evidence type="ECO:0000313" key="6">
    <source>
        <dbReference type="EMBL" id="SUM58090.1"/>
    </source>
</evidence>
<keyword evidence="2" id="KW-0238">DNA-binding</keyword>
<evidence type="ECO:0000256" key="1">
    <source>
        <dbReference type="ARBA" id="ARBA00023015"/>
    </source>
</evidence>
<dbReference type="InterPro" id="IPR036390">
    <property type="entry name" value="WH_DNA-bd_sf"/>
</dbReference>
<dbReference type="SMART" id="SM00345">
    <property type="entry name" value="HTH_GNTR"/>
    <property type="match status" value="1"/>
</dbReference>
<dbReference type="Pfam" id="PF00392">
    <property type="entry name" value="GntR"/>
    <property type="match status" value="1"/>
</dbReference>
<dbReference type="GO" id="GO:0003700">
    <property type="term" value="F:DNA-binding transcription factor activity"/>
    <property type="evidence" value="ECO:0007669"/>
    <property type="project" value="InterPro"/>
</dbReference>
<accession>A0A0D6XPR3</accession>
<dbReference type="EMBL" id="UHDT01000001">
    <property type="protein sequence ID" value="SUM58090.1"/>
    <property type="molecule type" value="Genomic_DNA"/>
</dbReference>
<dbReference type="PRINTS" id="PR00035">
    <property type="entry name" value="HTHGNTR"/>
</dbReference>
<dbReference type="SMART" id="SM00895">
    <property type="entry name" value="FCD"/>
    <property type="match status" value="1"/>
</dbReference>
<dbReference type="GO" id="GO:0003677">
    <property type="term" value="F:DNA binding"/>
    <property type="evidence" value="ECO:0007669"/>
    <property type="project" value="UniProtKB-KW"/>
</dbReference>
<evidence type="ECO:0000256" key="2">
    <source>
        <dbReference type="ARBA" id="ARBA00023125"/>
    </source>
</evidence>
<dbReference type="Proteomes" id="UP000254100">
    <property type="component" value="Unassembled WGS sequence"/>
</dbReference>
<name>A0A0D6XPR3_9STAP</name>
<dbReference type="PROSITE" id="PS50949">
    <property type="entry name" value="HTH_GNTR"/>
    <property type="match status" value="1"/>
</dbReference>
<dbReference type="Gene3D" id="1.10.10.10">
    <property type="entry name" value="Winged helix-like DNA-binding domain superfamily/Winged helix DNA-binding domain"/>
    <property type="match status" value="1"/>
</dbReference>
<evidence type="ECO:0000313" key="8">
    <source>
        <dbReference type="Proteomes" id="UP000254100"/>
    </source>
</evidence>
<keyword evidence="7" id="KW-1185">Reference proteome</keyword>
<dbReference type="PANTHER" id="PTHR43537:SF5">
    <property type="entry name" value="UXU OPERON TRANSCRIPTIONAL REGULATOR"/>
    <property type="match status" value="1"/>
</dbReference>
<evidence type="ECO:0000313" key="7">
    <source>
        <dbReference type="Proteomes" id="UP000032366"/>
    </source>
</evidence>
<dbReference type="SUPFAM" id="SSF46785">
    <property type="entry name" value="Winged helix' DNA-binding domain"/>
    <property type="match status" value="1"/>
</dbReference>
<feature type="domain" description="HTH gntR-type" evidence="4">
    <location>
        <begin position="6"/>
        <end position="74"/>
    </location>
</feature>